<dbReference type="AlphaFoldDB" id="G3AIK0"/>
<dbReference type="Pfam" id="PF09415">
    <property type="entry name" value="CENP-X"/>
    <property type="match status" value="1"/>
</dbReference>
<dbReference type="GO" id="GO:0003677">
    <property type="term" value="F:DNA binding"/>
    <property type="evidence" value="ECO:0007669"/>
    <property type="project" value="UniProtKB-KW"/>
</dbReference>
<dbReference type="PANTHER" id="PTHR28680:SF1">
    <property type="entry name" value="CENTROMERE PROTEIN X"/>
    <property type="match status" value="1"/>
</dbReference>
<accession>G3AIK0</accession>
<feature type="compositionally biased region" description="Acidic residues" evidence="7">
    <location>
        <begin position="82"/>
        <end position="99"/>
    </location>
</feature>
<dbReference type="EMBL" id="GL996500">
    <property type="protein sequence ID" value="EGW33714.1"/>
    <property type="molecule type" value="Genomic_DNA"/>
</dbReference>
<dbReference type="PANTHER" id="PTHR28680">
    <property type="entry name" value="CENTROMERE PROTEIN X"/>
    <property type="match status" value="1"/>
</dbReference>
<feature type="region of interest" description="Disordered" evidence="7">
    <location>
        <begin position="62"/>
        <end position="99"/>
    </location>
</feature>
<keyword evidence="6" id="KW-0539">Nucleus</keyword>
<dbReference type="GeneID" id="18872762"/>
<evidence type="ECO:0000256" key="5">
    <source>
        <dbReference type="ARBA" id="ARBA00023204"/>
    </source>
</evidence>
<evidence type="ECO:0000313" key="9">
    <source>
        <dbReference type="Proteomes" id="UP000000709"/>
    </source>
</evidence>
<dbReference type="Gene3D" id="1.10.20.10">
    <property type="entry name" value="Histone, subunit A"/>
    <property type="match status" value="1"/>
</dbReference>
<gene>
    <name evidence="8" type="ORF">SPAPADRAFT_59080</name>
</gene>
<dbReference type="KEGG" id="spaa:SPAPADRAFT_59080"/>
<proteinExistence type="inferred from homology"/>
<dbReference type="GO" id="GO:0006281">
    <property type="term" value="P:DNA repair"/>
    <property type="evidence" value="ECO:0007669"/>
    <property type="project" value="UniProtKB-KW"/>
</dbReference>
<organism evidence="9">
    <name type="scientific">Spathaspora passalidarum (strain NRRL Y-27907 / 11-Y1)</name>
    <dbReference type="NCBI Taxonomy" id="619300"/>
    <lineage>
        <taxon>Eukaryota</taxon>
        <taxon>Fungi</taxon>
        <taxon>Dikarya</taxon>
        <taxon>Ascomycota</taxon>
        <taxon>Saccharomycotina</taxon>
        <taxon>Pichiomycetes</taxon>
        <taxon>Debaryomycetaceae</taxon>
        <taxon>Spathaspora</taxon>
    </lineage>
</organism>
<dbReference type="HOGENOM" id="CLU_113787_1_0_1"/>
<dbReference type="Proteomes" id="UP000000709">
    <property type="component" value="Unassembled WGS sequence"/>
</dbReference>
<evidence type="ECO:0000256" key="1">
    <source>
        <dbReference type="ARBA" id="ARBA00004123"/>
    </source>
</evidence>
<comment type="subcellular location">
    <subcellularLocation>
        <location evidence="1">Nucleus</location>
    </subcellularLocation>
</comment>
<protein>
    <submittedName>
        <fullName evidence="8">Uncharacterized protein</fullName>
    </submittedName>
</protein>
<dbReference type="CDD" id="cd22921">
    <property type="entry name" value="HFD_CENP-X"/>
    <property type="match status" value="1"/>
</dbReference>
<dbReference type="STRING" id="619300.G3AIK0"/>
<dbReference type="GO" id="GO:0031297">
    <property type="term" value="P:replication fork processing"/>
    <property type="evidence" value="ECO:0007669"/>
    <property type="project" value="TreeGrafter"/>
</dbReference>
<evidence type="ECO:0000256" key="4">
    <source>
        <dbReference type="ARBA" id="ARBA00023125"/>
    </source>
</evidence>
<reference evidence="8 9" key="1">
    <citation type="journal article" date="2011" name="Proc. Natl. Acad. Sci. U.S.A.">
        <title>Comparative genomics of xylose-fermenting fungi for enhanced biofuel production.</title>
        <authorList>
            <person name="Wohlbach D.J."/>
            <person name="Kuo A."/>
            <person name="Sato T.K."/>
            <person name="Potts K.M."/>
            <person name="Salamov A.A."/>
            <person name="LaButti K.M."/>
            <person name="Sun H."/>
            <person name="Clum A."/>
            <person name="Pangilinan J.L."/>
            <person name="Lindquist E.A."/>
            <person name="Lucas S."/>
            <person name="Lapidus A."/>
            <person name="Jin M."/>
            <person name="Gunawan C."/>
            <person name="Balan V."/>
            <person name="Dale B.E."/>
            <person name="Jeffries T.W."/>
            <person name="Zinkel R."/>
            <person name="Barry K.W."/>
            <person name="Grigoriev I.V."/>
            <person name="Gasch A.P."/>
        </authorList>
    </citation>
    <scope>NUCLEOTIDE SEQUENCE [LARGE SCALE GENOMIC DNA]</scope>
    <source>
        <strain evidence="9">NRRL Y-27907 / 11-Y1</strain>
    </source>
</reference>
<dbReference type="OMA" id="NTDNNHA"/>
<dbReference type="InParanoid" id="G3AIK0"/>
<keyword evidence="9" id="KW-1185">Reference proteome</keyword>
<dbReference type="GO" id="GO:0000712">
    <property type="term" value="P:resolution of meiotic recombination intermediates"/>
    <property type="evidence" value="ECO:0007669"/>
    <property type="project" value="TreeGrafter"/>
</dbReference>
<dbReference type="GO" id="GO:0051382">
    <property type="term" value="P:kinetochore assembly"/>
    <property type="evidence" value="ECO:0007669"/>
    <property type="project" value="InterPro"/>
</dbReference>
<name>G3AIK0_SPAPN</name>
<dbReference type="InterPro" id="IPR009072">
    <property type="entry name" value="Histone-fold"/>
</dbReference>
<sequence length="140" mass="15732">MSQEDTPTIPVATIARIFRELSFKNDSTRITMDTLELSSEYIKLFINEAIIRSNQERLDEGDSLTKVDGIDNVNQTQPASKDEDDQFGDDDDVDVDFDDDDIPEDAFTNTFNNPSTNANTNDSLHSRHLDKVAGVLVLDF</sequence>
<evidence type="ECO:0000256" key="2">
    <source>
        <dbReference type="ARBA" id="ARBA00009359"/>
    </source>
</evidence>
<comment type="similarity">
    <text evidence="2">Belongs to the CENP-X/MHF2 family.</text>
</comment>
<keyword evidence="3" id="KW-0227">DNA damage</keyword>
<dbReference type="eggNOG" id="ENOG502SGQY">
    <property type="taxonomic scope" value="Eukaryota"/>
</dbReference>
<evidence type="ECO:0000256" key="3">
    <source>
        <dbReference type="ARBA" id="ARBA00022763"/>
    </source>
</evidence>
<dbReference type="GO" id="GO:0071821">
    <property type="term" value="C:FANCM-MHF complex"/>
    <property type="evidence" value="ECO:0007669"/>
    <property type="project" value="TreeGrafter"/>
</dbReference>
<dbReference type="GO" id="GO:0046982">
    <property type="term" value="F:protein heterodimerization activity"/>
    <property type="evidence" value="ECO:0007669"/>
    <property type="project" value="InterPro"/>
</dbReference>
<dbReference type="RefSeq" id="XP_007373298.1">
    <property type="nucleotide sequence ID" value="XM_007373236.1"/>
</dbReference>
<keyword evidence="5" id="KW-0234">DNA repair</keyword>
<keyword evidence="4" id="KW-0238">DNA-binding</keyword>
<evidence type="ECO:0000256" key="6">
    <source>
        <dbReference type="ARBA" id="ARBA00023242"/>
    </source>
</evidence>
<dbReference type="InterPro" id="IPR018552">
    <property type="entry name" value="CENP-X"/>
</dbReference>
<evidence type="ECO:0000256" key="7">
    <source>
        <dbReference type="SAM" id="MobiDB-lite"/>
    </source>
</evidence>
<evidence type="ECO:0000313" key="8">
    <source>
        <dbReference type="EMBL" id="EGW33714.1"/>
    </source>
</evidence>